<dbReference type="AlphaFoldDB" id="A0A9W5TAQ7"/>
<dbReference type="SMART" id="SM00184">
    <property type="entry name" value="RING"/>
    <property type="match status" value="1"/>
</dbReference>
<reference evidence="6" key="1">
    <citation type="submission" date="2019-12" db="EMBL/GenBank/DDBJ databases">
        <title>Genome sequence of Babesia ovis.</title>
        <authorList>
            <person name="Yamagishi J."/>
            <person name="Sevinc F."/>
            <person name="Xuan X."/>
        </authorList>
    </citation>
    <scope>NUCLEOTIDE SEQUENCE</scope>
    <source>
        <strain evidence="6">Selcuk</strain>
    </source>
</reference>
<evidence type="ECO:0000313" key="7">
    <source>
        <dbReference type="Proteomes" id="UP001057455"/>
    </source>
</evidence>
<dbReference type="InterPro" id="IPR017907">
    <property type="entry name" value="Znf_RING_CS"/>
</dbReference>
<evidence type="ECO:0000256" key="4">
    <source>
        <dbReference type="PROSITE-ProRule" id="PRU00175"/>
    </source>
</evidence>
<keyword evidence="3" id="KW-0862">Zinc</keyword>
<dbReference type="Pfam" id="PF13920">
    <property type="entry name" value="zf-C3HC4_3"/>
    <property type="match status" value="1"/>
</dbReference>
<dbReference type="Proteomes" id="UP001057455">
    <property type="component" value="Unassembled WGS sequence"/>
</dbReference>
<dbReference type="PROSITE" id="PS50089">
    <property type="entry name" value="ZF_RING_2"/>
    <property type="match status" value="1"/>
</dbReference>
<dbReference type="EMBL" id="BLIY01000016">
    <property type="protein sequence ID" value="GFE54383.1"/>
    <property type="molecule type" value="Genomic_DNA"/>
</dbReference>
<name>A0A9W5TAQ7_BABOV</name>
<dbReference type="PANTHER" id="PTHR23041:SF78">
    <property type="entry name" value="E3 UBIQUITIN-PROTEIN LIGASE RNF4"/>
    <property type="match status" value="1"/>
</dbReference>
<feature type="domain" description="RING-type" evidence="5">
    <location>
        <begin position="378"/>
        <end position="428"/>
    </location>
</feature>
<organism evidence="6 7">
    <name type="scientific">Babesia ovis</name>
    <dbReference type="NCBI Taxonomy" id="5869"/>
    <lineage>
        <taxon>Eukaryota</taxon>
        <taxon>Sar</taxon>
        <taxon>Alveolata</taxon>
        <taxon>Apicomplexa</taxon>
        <taxon>Aconoidasida</taxon>
        <taxon>Piroplasmida</taxon>
        <taxon>Babesiidae</taxon>
        <taxon>Babesia</taxon>
    </lineage>
</organism>
<evidence type="ECO:0000256" key="3">
    <source>
        <dbReference type="ARBA" id="ARBA00022833"/>
    </source>
</evidence>
<dbReference type="PROSITE" id="PS00518">
    <property type="entry name" value="ZF_RING_1"/>
    <property type="match status" value="1"/>
</dbReference>
<dbReference type="SUPFAM" id="SSF57850">
    <property type="entry name" value="RING/U-box"/>
    <property type="match status" value="1"/>
</dbReference>
<keyword evidence="1" id="KW-0479">Metal-binding</keyword>
<dbReference type="InterPro" id="IPR047134">
    <property type="entry name" value="RNF4"/>
</dbReference>
<gene>
    <name evidence="6" type="ORF">BaOVIS_017870</name>
</gene>
<evidence type="ECO:0000259" key="5">
    <source>
        <dbReference type="PROSITE" id="PS50089"/>
    </source>
</evidence>
<dbReference type="OrthoDB" id="6105938at2759"/>
<sequence>MEKRKSIELDIPCEEGNDVAERIQSDYAKRARHRWLMHRTISENGVTEPQDSETSSPNRMETQRAFSIMGEDLNLLGVSLNNDYHIGDSDTNGSDDGGSSQNMVVTSTEQMAEVVLNQTCMCTRDSENTAEQQTGSVGMQLNINEDTQATSDLSHNHMSCVSNTHDIVSRDDFWGNQAGTQTVIDVEELSTNAQEQELAEAHDSESDCEIIGIVPNQHGVVMNRRMIPNVRQLSPSNGGNLMEGIGSLGSTQQNGNTTTAAAIAEIQPYHNGEVAIAPLFGDSNVNQSIQHNHRSSAIQRADLAAQWELHTSGGRQNQETQDDDLLVGPIFWGPPKERTFPREYHTRPAVSAYNIVENEQNDSGVNSIIENIEFLFRCPICYSTIARFKSAKMPTENDRIIYSTKCGHMYCFDCIEGVKKRRECPICRKPIRDSKQYHVIYP</sequence>
<dbReference type="GO" id="GO:0045944">
    <property type="term" value="P:positive regulation of transcription by RNA polymerase II"/>
    <property type="evidence" value="ECO:0007669"/>
    <property type="project" value="TreeGrafter"/>
</dbReference>
<evidence type="ECO:0000256" key="1">
    <source>
        <dbReference type="ARBA" id="ARBA00022723"/>
    </source>
</evidence>
<keyword evidence="2 4" id="KW-0863">Zinc-finger</keyword>
<dbReference type="InterPro" id="IPR001841">
    <property type="entry name" value="Znf_RING"/>
</dbReference>
<evidence type="ECO:0000256" key="2">
    <source>
        <dbReference type="ARBA" id="ARBA00022771"/>
    </source>
</evidence>
<accession>A0A9W5TAQ7</accession>
<dbReference type="GO" id="GO:0008270">
    <property type="term" value="F:zinc ion binding"/>
    <property type="evidence" value="ECO:0007669"/>
    <property type="project" value="UniProtKB-KW"/>
</dbReference>
<protein>
    <submittedName>
        <fullName evidence="6">Ring finger domain containing protein 4</fullName>
    </submittedName>
</protein>
<evidence type="ECO:0000313" key="6">
    <source>
        <dbReference type="EMBL" id="GFE54383.1"/>
    </source>
</evidence>
<proteinExistence type="predicted"/>
<comment type="caution">
    <text evidence="6">The sequence shown here is derived from an EMBL/GenBank/DDBJ whole genome shotgun (WGS) entry which is preliminary data.</text>
</comment>
<keyword evidence="7" id="KW-1185">Reference proteome</keyword>
<dbReference type="PANTHER" id="PTHR23041">
    <property type="entry name" value="RING FINGER DOMAIN-CONTAINING"/>
    <property type="match status" value="1"/>
</dbReference>
<dbReference type="Gene3D" id="3.30.40.10">
    <property type="entry name" value="Zinc/RING finger domain, C3HC4 (zinc finger)"/>
    <property type="match status" value="1"/>
</dbReference>
<dbReference type="InterPro" id="IPR013083">
    <property type="entry name" value="Znf_RING/FYVE/PHD"/>
</dbReference>